<evidence type="ECO:0000313" key="6">
    <source>
        <dbReference type="Proteomes" id="UP000321393"/>
    </source>
</evidence>
<dbReference type="SUPFAM" id="SSF141571">
    <property type="entry name" value="Pentapeptide repeat-like"/>
    <property type="match status" value="1"/>
</dbReference>
<dbReference type="PANTHER" id="PTHR42648">
    <property type="entry name" value="TRANSPOSASE, PUTATIVE-RELATED"/>
    <property type="match status" value="1"/>
</dbReference>
<evidence type="ECO:0000256" key="2">
    <source>
        <dbReference type="ARBA" id="ARBA00022801"/>
    </source>
</evidence>
<feature type="domain" description="Integrase catalytic" evidence="4">
    <location>
        <begin position="105"/>
        <end position="271"/>
    </location>
</feature>
<dbReference type="SUPFAM" id="SSF53098">
    <property type="entry name" value="Ribonuclease H-like"/>
    <property type="match status" value="1"/>
</dbReference>
<accession>A0A5A7UG41</accession>
<evidence type="ECO:0000256" key="1">
    <source>
        <dbReference type="ARBA" id="ARBA00022723"/>
    </source>
</evidence>
<dbReference type="Pfam" id="PF25597">
    <property type="entry name" value="SH3_retrovirus"/>
    <property type="match status" value="1"/>
</dbReference>
<dbReference type="Proteomes" id="UP000321393">
    <property type="component" value="Unassembled WGS sequence"/>
</dbReference>
<dbReference type="PROSITE" id="PS50994">
    <property type="entry name" value="INTEGRASE"/>
    <property type="match status" value="1"/>
</dbReference>
<dbReference type="InterPro" id="IPR036397">
    <property type="entry name" value="RNaseH_sf"/>
</dbReference>
<proteinExistence type="predicted"/>
<sequence>MNLLGLPYYTVVPCPYWMQISKRYYLKKNVLASIFPNILMLFLQTLIHHLEHQAHFVRIEEFYPTRAKNFTKPGTSSVVVAASDDSTTPHFQISDLQSLLNQLISSSSSALAVSSDIWALAPTTIVHGFRYYVLFIDDFSRFTWTYFLKHRSELSRTYIEFAKMIHTQFSCPIKTLFTDNALEYKDSTLLSFLSQQGTLVQRSCPHTSPQNRRAESKHRHILDSVRALLLTASCPEKFWGKAALTSVYTINSFPSSILQNISPFERLYGTLPNYSNLKVFSCVCFVLLHPHEHTKLEPNVCLCCFLGYDTEHKGSKELTLKFSGPAAGLFGDSFPFFGYGSVCSKTLVWMLFMEFGRGRTCALRICASFGSTRLMRASFGSTRLICASFGSTRLMRASFGSTRLMRASFGSTRLMCASFGSTRLMCASFGSTRLICASLGSTRLICAFYGTTRLLCRVGAQRGADRREAGRMREGHMDVSDFLIASAIDLSLVRKVGSLHLNQSSVSDDGPESTLDTPPRHSTRIKTHSDGTIECYKARLVAKGYLQEYGIDYEVTFTFVARVTFVRSLLPVVAAKQWPLLQMDVKNAFLNGTLFEEVYMKPPSALPSLNLDFLLALMILHSLLAIHPKMKDLGSLNYFLGLEVSRRSDGYFLSQAKYASNLLARLEITDSNTSSTSLDPNVHLTSYDGVPLEDNYSFTVVLRILRYIKGTLGHGLQFSSQSSLVLSSYFDADWVGDLTNQRSTTGYYFYLGDSLISYHSKKQSVVSRFSTISEYRALADATVELLWLRWLLADMGVPQQGPTFIHCDNCSAIQIAHNDVFHERT</sequence>
<dbReference type="CDD" id="cd09272">
    <property type="entry name" value="RNase_HI_RT_Ty1"/>
    <property type="match status" value="1"/>
</dbReference>
<protein>
    <submittedName>
        <fullName evidence="5">Mitochondrial protein</fullName>
    </submittedName>
</protein>
<evidence type="ECO:0000313" key="5">
    <source>
        <dbReference type="EMBL" id="KAA0053457.1"/>
    </source>
</evidence>
<dbReference type="GO" id="GO:0003676">
    <property type="term" value="F:nucleic acid binding"/>
    <property type="evidence" value="ECO:0007669"/>
    <property type="project" value="InterPro"/>
</dbReference>
<dbReference type="InterPro" id="IPR057670">
    <property type="entry name" value="SH3_retrovirus"/>
</dbReference>
<dbReference type="InterPro" id="IPR001584">
    <property type="entry name" value="Integrase_cat-core"/>
</dbReference>
<dbReference type="GO" id="GO:0015074">
    <property type="term" value="P:DNA integration"/>
    <property type="evidence" value="ECO:0007669"/>
    <property type="project" value="InterPro"/>
</dbReference>
<keyword evidence="1" id="KW-0479">Metal-binding</keyword>
<feature type="region of interest" description="Disordered" evidence="3">
    <location>
        <begin position="504"/>
        <end position="524"/>
    </location>
</feature>
<comment type="caution">
    <text evidence="5">The sequence shown here is derived from an EMBL/GenBank/DDBJ whole genome shotgun (WGS) entry which is preliminary data.</text>
</comment>
<gene>
    <name evidence="5" type="ORF">E6C27_scaffold190G00040</name>
</gene>
<dbReference type="InterPro" id="IPR039537">
    <property type="entry name" value="Retrotran_Ty1/copia-like"/>
</dbReference>
<keyword evidence="2" id="KW-0378">Hydrolase</keyword>
<dbReference type="OrthoDB" id="1938465at2759"/>
<dbReference type="PANTHER" id="PTHR42648:SF26">
    <property type="entry name" value="INTEGRASE CATALYTIC DOMAIN-CONTAINING PROTEIN"/>
    <property type="match status" value="1"/>
</dbReference>
<dbReference type="Gene3D" id="3.30.420.10">
    <property type="entry name" value="Ribonuclease H-like superfamily/Ribonuclease H"/>
    <property type="match status" value="1"/>
</dbReference>
<evidence type="ECO:0000256" key="3">
    <source>
        <dbReference type="SAM" id="MobiDB-lite"/>
    </source>
</evidence>
<organism evidence="5 6">
    <name type="scientific">Cucumis melo var. makuwa</name>
    <name type="common">Oriental melon</name>
    <dbReference type="NCBI Taxonomy" id="1194695"/>
    <lineage>
        <taxon>Eukaryota</taxon>
        <taxon>Viridiplantae</taxon>
        <taxon>Streptophyta</taxon>
        <taxon>Embryophyta</taxon>
        <taxon>Tracheophyta</taxon>
        <taxon>Spermatophyta</taxon>
        <taxon>Magnoliopsida</taxon>
        <taxon>eudicotyledons</taxon>
        <taxon>Gunneridae</taxon>
        <taxon>Pentapetalae</taxon>
        <taxon>rosids</taxon>
        <taxon>fabids</taxon>
        <taxon>Cucurbitales</taxon>
        <taxon>Cucurbitaceae</taxon>
        <taxon>Benincaseae</taxon>
        <taxon>Cucumis</taxon>
    </lineage>
</organism>
<dbReference type="EMBL" id="SSTE01009356">
    <property type="protein sequence ID" value="KAA0053457.1"/>
    <property type="molecule type" value="Genomic_DNA"/>
</dbReference>
<evidence type="ECO:0000259" key="4">
    <source>
        <dbReference type="PROSITE" id="PS50994"/>
    </source>
</evidence>
<dbReference type="GO" id="GO:0046872">
    <property type="term" value="F:metal ion binding"/>
    <property type="evidence" value="ECO:0007669"/>
    <property type="project" value="UniProtKB-KW"/>
</dbReference>
<dbReference type="InterPro" id="IPR012337">
    <property type="entry name" value="RNaseH-like_sf"/>
</dbReference>
<reference evidence="5 6" key="1">
    <citation type="submission" date="2019-08" db="EMBL/GenBank/DDBJ databases">
        <title>Draft genome sequences of two oriental melons (Cucumis melo L. var makuwa).</title>
        <authorList>
            <person name="Kwon S.-Y."/>
        </authorList>
    </citation>
    <scope>NUCLEOTIDE SEQUENCE [LARGE SCALE GENOMIC DNA]</scope>
    <source>
        <strain evidence="6">cv. SW 3</strain>
        <tissue evidence="5">Leaf</tissue>
    </source>
</reference>
<dbReference type="InterPro" id="IPR013103">
    <property type="entry name" value="RVT_2"/>
</dbReference>
<dbReference type="GO" id="GO:0016787">
    <property type="term" value="F:hydrolase activity"/>
    <property type="evidence" value="ECO:0007669"/>
    <property type="project" value="UniProtKB-KW"/>
</dbReference>
<dbReference type="Pfam" id="PF07727">
    <property type="entry name" value="RVT_2"/>
    <property type="match status" value="1"/>
</dbReference>
<dbReference type="AlphaFoldDB" id="A0A5A7UG41"/>
<dbReference type="SUPFAM" id="SSF56672">
    <property type="entry name" value="DNA/RNA polymerases"/>
    <property type="match status" value="1"/>
</dbReference>
<name>A0A5A7UG41_CUCMM</name>
<dbReference type="InterPro" id="IPR043502">
    <property type="entry name" value="DNA/RNA_pol_sf"/>
</dbReference>